<sequence>MGEVNYRVLEGERNKREERLKHLSKEEINEMVKKLKDGKVAGENGIVNEVWKYGGKGVKNELRKICNRVWREGGWLDEWNGIQSYQS</sequence>
<keyword evidence="2" id="KW-1185">Reference proteome</keyword>
<dbReference type="AlphaFoldDB" id="A0A154P460"/>
<protein>
    <submittedName>
        <fullName evidence="1">Uncharacterized protein</fullName>
    </submittedName>
</protein>
<dbReference type="Proteomes" id="UP000076502">
    <property type="component" value="Unassembled WGS sequence"/>
</dbReference>
<name>A0A154P460_DUFNO</name>
<accession>A0A154P460</accession>
<reference evidence="1 2" key="1">
    <citation type="submission" date="2015-07" db="EMBL/GenBank/DDBJ databases">
        <title>The genome of Dufourea novaeangliae.</title>
        <authorList>
            <person name="Pan H."/>
            <person name="Kapheim K."/>
        </authorList>
    </citation>
    <scope>NUCLEOTIDE SEQUENCE [LARGE SCALE GENOMIC DNA]</scope>
    <source>
        <strain evidence="1">0120121106</strain>
        <tissue evidence="1">Whole body</tissue>
    </source>
</reference>
<gene>
    <name evidence="1" type="ORF">WN55_10572</name>
</gene>
<proteinExistence type="predicted"/>
<organism evidence="1 2">
    <name type="scientific">Dufourea novaeangliae</name>
    <name type="common">Sweat bee</name>
    <dbReference type="NCBI Taxonomy" id="178035"/>
    <lineage>
        <taxon>Eukaryota</taxon>
        <taxon>Metazoa</taxon>
        <taxon>Ecdysozoa</taxon>
        <taxon>Arthropoda</taxon>
        <taxon>Hexapoda</taxon>
        <taxon>Insecta</taxon>
        <taxon>Pterygota</taxon>
        <taxon>Neoptera</taxon>
        <taxon>Endopterygota</taxon>
        <taxon>Hymenoptera</taxon>
        <taxon>Apocrita</taxon>
        <taxon>Aculeata</taxon>
        <taxon>Apoidea</taxon>
        <taxon>Anthophila</taxon>
        <taxon>Halictidae</taxon>
        <taxon>Rophitinae</taxon>
        <taxon>Dufourea</taxon>
    </lineage>
</organism>
<evidence type="ECO:0000313" key="2">
    <source>
        <dbReference type="Proteomes" id="UP000076502"/>
    </source>
</evidence>
<dbReference type="EMBL" id="KQ434809">
    <property type="protein sequence ID" value="KZC06661.1"/>
    <property type="molecule type" value="Genomic_DNA"/>
</dbReference>
<evidence type="ECO:0000313" key="1">
    <source>
        <dbReference type="EMBL" id="KZC06661.1"/>
    </source>
</evidence>